<evidence type="ECO:0008006" key="9">
    <source>
        <dbReference type="Google" id="ProtNLM"/>
    </source>
</evidence>
<evidence type="ECO:0000259" key="6">
    <source>
        <dbReference type="Pfam" id="PF03404"/>
    </source>
</evidence>
<keyword evidence="8" id="KW-1185">Reference proteome</keyword>
<gene>
    <name evidence="7" type="ORF">UA08_00492</name>
</gene>
<dbReference type="InterPro" id="IPR005066">
    <property type="entry name" value="MoCF_OxRdtse_dimer"/>
</dbReference>
<dbReference type="PANTHER" id="PTHR19372:SF7">
    <property type="entry name" value="SULFITE OXIDASE, MITOCHONDRIAL"/>
    <property type="match status" value="1"/>
</dbReference>
<dbReference type="Pfam" id="PF00174">
    <property type="entry name" value="Oxidored_molyb"/>
    <property type="match status" value="1"/>
</dbReference>
<evidence type="ECO:0000259" key="5">
    <source>
        <dbReference type="Pfam" id="PF00174"/>
    </source>
</evidence>
<dbReference type="GO" id="GO:0030151">
    <property type="term" value="F:molybdenum ion binding"/>
    <property type="evidence" value="ECO:0007669"/>
    <property type="project" value="InterPro"/>
</dbReference>
<dbReference type="SUPFAM" id="SSF56524">
    <property type="entry name" value="Oxidoreductase molybdopterin-binding domain"/>
    <property type="match status" value="1"/>
</dbReference>
<dbReference type="GO" id="GO:0008482">
    <property type="term" value="F:sulfite oxidase activity"/>
    <property type="evidence" value="ECO:0007669"/>
    <property type="project" value="TreeGrafter"/>
</dbReference>
<accession>A0A225B981</accession>
<dbReference type="GO" id="GO:0006790">
    <property type="term" value="P:sulfur compound metabolic process"/>
    <property type="evidence" value="ECO:0007669"/>
    <property type="project" value="TreeGrafter"/>
</dbReference>
<dbReference type="InterPro" id="IPR014756">
    <property type="entry name" value="Ig_E-set"/>
</dbReference>
<comment type="cofactor">
    <cofactor evidence="1">
        <name>Mo-molybdopterin</name>
        <dbReference type="ChEBI" id="CHEBI:71302"/>
    </cofactor>
</comment>
<dbReference type="GO" id="GO:0005739">
    <property type="term" value="C:mitochondrion"/>
    <property type="evidence" value="ECO:0007669"/>
    <property type="project" value="TreeGrafter"/>
</dbReference>
<dbReference type="SUPFAM" id="SSF81296">
    <property type="entry name" value="E set domains"/>
    <property type="match status" value="1"/>
</dbReference>
<dbReference type="AlphaFoldDB" id="A0A225B981"/>
<feature type="domain" description="Oxidoreductase molybdopterin-binding" evidence="5">
    <location>
        <begin position="221"/>
        <end position="403"/>
    </location>
</feature>
<sequence>MSFPGFPPMGGAGANPATAGMSEQEQNAVKLINTFAESCPFKVVLSAGGGFVLGGAFGFLGASMSYDTPLTPKGAEIYNLPWREQLRVGFKDIATRSWSSAKNFGYIGGVYAATECAIEGLRAKNDLINHTAAGCVTGAWLARNSGPQAALVGCVGFSAFSTAVEAYMHRKRRDNAMSVSTTSTEGRIEYSKEKPLNREPPIKKLVSSFITENNATYDRNHGPIPHIAAEGHTVTIDGQVTRPLTLSISDLRSKFPQHKVLCALQCAGNRRHTMRTELKEVQGIDWLDGAVMNCTWKGPRLRDVLIAAGVDQERFARGPGLFAAFECKQVECQDEKWYGGSVELERCMNESDEVILALEMNNKPLSPNHGFPVRVVIPGVAGARWVKWLDRITIQGEHSQNHYQRYDYKVLPPEVDSSDKAKGYWDQVPPLLDMPINSVVAAPDDNETIRLPTSGRVEAKGYAVPQGHYGPVTRVEVSWDGGKTWVDAHLEAPQSEEIRSASDKWCWKLWKASVPLEKGPGKIILSRATDAGGHVQQETTPWNLRGVAYNGYGMSKGLTVV</sequence>
<dbReference type="STRING" id="1441469.A0A225B981"/>
<dbReference type="InterPro" id="IPR000572">
    <property type="entry name" value="OxRdtase_Mopterin-bd_dom"/>
</dbReference>
<evidence type="ECO:0000256" key="3">
    <source>
        <dbReference type="ARBA" id="ARBA00022723"/>
    </source>
</evidence>
<evidence type="ECO:0000313" key="8">
    <source>
        <dbReference type="Proteomes" id="UP000214365"/>
    </source>
</evidence>
<name>A0A225B981_TALAT</name>
<proteinExistence type="predicted"/>
<reference evidence="7 8" key="1">
    <citation type="submission" date="2015-06" db="EMBL/GenBank/DDBJ databases">
        <title>Talaromyces atroroseus IBT 11181 draft genome.</title>
        <authorList>
            <person name="Rasmussen K.B."/>
            <person name="Rasmussen S."/>
            <person name="Petersen B."/>
            <person name="Sicheritz-Ponten T."/>
            <person name="Mortensen U.H."/>
            <person name="Thrane U."/>
        </authorList>
    </citation>
    <scope>NUCLEOTIDE SEQUENCE [LARGE SCALE GENOMIC DNA]</scope>
    <source>
        <strain evidence="7 8">IBT 11181</strain>
    </source>
</reference>
<dbReference type="RefSeq" id="XP_020124077.1">
    <property type="nucleotide sequence ID" value="XM_020260304.1"/>
</dbReference>
<dbReference type="OrthoDB" id="432685at2759"/>
<dbReference type="GO" id="GO:0020037">
    <property type="term" value="F:heme binding"/>
    <property type="evidence" value="ECO:0007669"/>
    <property type="project" value="TreeGrafter"/>
</dbReference>
<dbReference type="GO" id="GO:0043546">
    <property type="term" value="F:molybdopterin cofactor binding"/>
    <property type="evidence" value="ECO:0007669"/>
    <property type="project" value="TreeGrafter"/>
</dbReference>
<comment type="caution">
    <text evidence="7">The sequence shown here is derived from an EMBL/GenBank/DDBJ whole genome shotgun (WGS) entry which is preliminary data.</text>
</comment>
<dbReference type="FunFam" id="3.90.420.10:FF:000002">
    <property type="entry name" value="sulfite oxidase, mitochondrial"/>
    <property type="match status" value="1"/>
</dbReference>
<dbReference type="PANTHER" id="PTHR19372">
    <property type="entry name" value="SULFITE REDUCTASE"/>
    <property type="match status" value="1"/>
</dbReference>
<dbReference type="EMBL" id="LFMY01000001">
    <property type="protein sequence ID" value="OKL63956.1"/>
    <property type="molecule type" value="Genomic_DNA"/>
</dbReference>
<organism evidence="7 8">
    <name type="scientific">Talaromyces atroroseus</name>
    <dbReference type="NCBI Taxonomy" id="1441469"/>
    <lineage>
        <taxon>Eukaryota</taxon>
        <taxon>Fungi</taxon>
        <taxon>Dikarya</taxon>
        <taxon>Ascomycota</taxon>
        <taxon>Pezizomycotina</taxon>
        <taxon>Eurotiomycetes</taxon>
        <taxon>Eurotiomycetidae</taxon>
        <taxon>Eurotiales</taxon>
        <taxon>Trichocomaceae</taxon>
        <taxon>Talaromyces</taxon>
        <taxon>Talaromyces sect. Trachyspermi</taxon>
    </lineage>
</organism>
<protein>
    <recommendedName>
        <fullName evidence="9">Sulfite oxidase</fullName>
    </recommendedName>
</protein>
<dbReference type="Proteomes" id="UP000214365">
    <property type="component" value="Unassembled WGS sequence"/>
</dbReference>
<dbReference type="InterPro" id="IPR036374">
    <property type="entry name" value="OxRdtase_Mopterin-bd_sf"/>
</dbReference>
<dbReference type="GeneID" id="31000247"/>
<dbReference type="PRINTS" id="PR00407">
    <property type="entry name" value="EUMOPTERIN"/>
</dbReference>
<evidence type="ECO:0000256" key="4">
    <source>
        <dbReference type="ARBA" id="ARBA00023002"/>
    </source>
</evidence>
<keyword evidence="3" id="KW-0479">Metal-binding</keyword>
<dbReference type="Gene3D" id="3.90.420.10">
    <property type="entry name" value="Oxidoreductase, molybdopterin-binding domain"/>
    <property type="match status" value="1"/>
</dbReference>
<dbReference type="Gene3D" id="2.60.40.650">
    <property type="match status" value="1"/>
</dbReference>
<feature type="domain" description="Moybdenum cofactor oxidoreductase dimerisation" evidence="6">
    <location>
        <begin position="432"/>
        <end position="552"/>
    </location>
</feature>
<evidence type="ECO:0000256" key="2">
    <source>
        <dbReference type="ARBA" id="ARBA00022505"/>
    </source>
</evidence>
<dbReference type="Pfam" id="PF03404">
    <property type="entry name" value="Mo-co_dimer"/>
    <property type="match status" value="1"/>
</dbReference>
<keyword evidence="4" id="KW-0560">Oxidoreductase</keyword>
<evidence type="ECO:0000256" key="1">
    <source>
        <dbReference type="ARBA" id="ARBA00001924"/>
    </source>
</evidence>
<evidence type="ECO:0000313" key="7">
    <source>
        <dbReference type="EMBL" id="OKL63956.1"/>
    </source>
</evidence>
<keyword evidence="2" id="KW-0500">Molybdenum</keyword>
<dbReference type="InterPro" id="IPR008335">
    <property type="entry name" value="Mopterin_OxRdtase_euk"/>
</dbReference>
<dbReference type="Pfam" id="PF02466">
    <property type="entry name" value="Tim17"/>
    <property type="match status" value="1"/>
</dbReference>